<name>M1PXH4_METMZ</name>
<dbReference type="EMBL" id="CP004144">
    <property type="protein sequence ID" value="AGF96951.1"/>
    <property type="molecule type" value="Genomic_DNA"/>
</dbReference>
<dbReference type="KEGG" id="mmaz:MmTuc01_1595"/>
<proteinExistence type="predicted"/>
<gene>
    <name evidence="1" type="ORF">MmTuc01_1595</name>
</gene>
<accession>M1PXH4</accession>
<dbReference type="BioCyc" id="MMAZ1236903:G139K-1519-MONOMER"/>
<evidence type="ECO:0000313" key="1">
    <source>
        <dbReference type="EMBL" id="AGF96951.1"/>
    </source>
</evidence>
<organism evidence="1 2">
    <name type="scientific">Methanosarcina mazei Tuc01</name>
    <dbReference type="NCBI Taxonomy" id="1236903"/>
    <lineage>
        <taxon>Archaea</taxon>
        <taxon>Methanobacteriati</taxon>
        <taxon>Methanobacteriota</taxon>
        <taxon>Stenosarchaea group</taxon>
        <taxon>Methanomicrobia</taxon>
        <taxon>Methanosarcinales</taxon>
        <taxon>Methanosarcinaceae</taxon>
        <taxon>Methanosarcina</taxon>
    </lineage>
</organism>
<reference evidence="1 2" key="1">
    <citation type="journal article" date="2013" name="Genome Announc.">
        <title>Complete Genome of a Methanosarcina mazei Strain Isolated from Sediment Samples from an Amazonian Flooded Area.</title>
        <authorList>
            <person name="Assis das Gracas D."/>
            <person name="Thiago Juca Ramos R."/>
            <person name="Vieira Araujo A.C."/>
            <person name="Zahlouth R."/>
            <person name="Ribeiro Carneiro A."/>
            <person name="Souza Lopes T."/>
            <person name="Azevedo Barauna R."/>
            <person name="Azevedo V."/>
            <person name="Cruz Schneider M.P."/>
            <person name="Pellizari V.H."/>
            <person name="Silva A."/>
        </authorList>
    </citation>
    <scope>NUCLEOTIDE SEQUENCE [LARGE SCALE GENOMIC DNA]</scope>
    <source>
        <strain evidence="1 2">Tuc01</strain>
    </source>
</reference>
<sequence length="39" mass="4549">MGKFLLNAGFTFSYDVFQHQAFCSFFCSPKMLCIKKSIY</sequence>
<evidence type="ECO:0000313" key="2">
    <source>
        <dbReference type="Proteomes" id="UP000011718"/>
    </source>
</evidence>
<dbReference type="HOGENOM" id="CLU_3302740_0_0_2"/>
<dbReference type="Proteomes" id="UP000011718">
    <property type="component" value="Chromosome"/>
</dbReference>
<protein>
    <submittedName>
        <fullName evidence="1">Uncharacterized protein</fullName>
    </submittedName>
</protein>
<dbReference type="AlphaFoldDB" id="M1PXH4"/>